<proteinExistence type="predicted"/>
<protein>
    <submittedName>
        <fullName evidence="13">Heme A synthase</fullName>
    </submittedName>
</protein>
<evidence type="ECO:0000256" key="9">
    <source>
        <dbReference type="ARBA" id="ARBA00023136"/>
    </source>
</evidence>
<sequence length="294" mass="31660">MPGEITGWTRAMAWLLLIVNIGIVGTGGLVRLTGSGMGCETWPYCTSESLVPTPELGIHGLIEFGNRTLTGVLVIVALLAFLSVVRLRRERPELMWLTFAVGIGIIVQAVVGGITVWMHLHPSVVGVHYLISAALVAIATVHLVRVYAVPGPRERLVDRGYAILTHVASLAVLVTVIVGILLTGSGPHAGDDAAARNGLDPIFWQHVHSWPAYATLALTIAIFAWSFRQPRQLHLTRWTGMLLGVEFVQIGVGLWQARTGLPIALVNIHMVLAVCLVAAMTVVVMHLKAPIARS</sequence>
<feature type="transmembrane region" description="Helical" evidence="12">
    <location>
        <begin position="263"/>
        <end position="287"/>
    </location>
</feature>
<evidence type="ECO:0000256" key="12">
    <source>
        <dbReference type="SAM" id="Phobius"/>
    </source>
</evidence>
<dbReference type="PANTHER" id="PTHR35457">
    <property type="entry name" value="HEME A SYNTHASE"/>
    <property type="match status" value="1"/>
</dbReference>
<keyword evidence="5 12" id="KW-1133">Transmembrane helix</keyword>
<dbReference type="Pfam" id="PF02628">
    <property type="entry name" value="COX15-CtaA"/>
    <property type="match status" value="1"/>
</dbReference>
<accession>A0ABW2HEL0</accession>
<feature type="transmembrane region" description="Helical" evidence="12">
    <location>
        <begin position="239"/>
        <end position="257"/>
    </location>
</feature>
<evidence type="ECO:0000313" key="13">
    <source>
        <dbReference type="EMBL" id="MFC7268986.1"/>
    </source>
</evidence>
<comment type="pathway">
    <text evidence="11">Porphyrin-containing compound metabolism.</text>
</comment>
<evidence type="ECO:0000256" key="2">
    <source>
        <dbReference type="ARBA" id="ARBA00022475"/>
    </source>
</evidence>
<evidence type="ECO:0000256" key="10">
    <source>
        <dbReference type="ARBA" id="ARBA00023157"/>
    </source>
</evidence>
<comment type="subcellular location">
    <subcellularLocation>
        <location evidence="1">Membrane</location>
        <topology evidence="1">Multi-pass membrane protein</topology>
    </subcellularLocation>
</comment>
<dbReference type="PANTHER" id="PTHR35457:SF1">
    <property type="entry name" value="HEME A SYNTHASE"/>
    <property type="match status" value="1"/>
</dbReference>
<name>A0ABW2HEL0_9MICO</name>
<evidence type="ECO:0000256" key="4">
    <source>
        <dbReference type="ARBA" id="ARBA00022723"/>
    </source>
</evidence>
<organism evidence="13 14">
    <name type="scientific">Microbacterium fluvii</name>
    <dbReference type="NCBI Taxonomy" id="415215"/>
    <lineage>
        <taxon>Bacteria</taxon>
        <taxon>Bacillati</taxon>
        <taxon>Actinomycetota</taxon>
        <taxon>Actinomycetes</taxon>
        <taxon>Micrococcales</taxon>
        <taxon>Microbacteriaceae</taxon>
        <taxon>Microbacterium</taxon>
    </lineage>
</organism>
<keyword evidence="9 12" id="KW-0472">Membrane</keyword>
<keyword evidence="14" id="KW-1185">Reference proteome</keyword>
<dbReference type="Proteomes" id="UP001596507">
    <property type="component" value="Unassembled WGS sequence"/>
</dbReference>
<keyword evidence="2" id="KW-1003">Cell membrane</keyword>
<evidence type="ECO:0000256" key="3">
    <source>
        <dbReference type="ARBA" id="ARBA00022692"/>
    </source>
</evidence>
<feature type="transmembrane region" description="Helical" evidence="12">
    <location>
        <begin position="160"/>
        <end position="182"/>
    </location>
</feature>
<keyword evidence="7" id="KW-0408">Iron</keyword>
<evidence type="ECO:0000313" key="14">
    <source>
        <dbReference type="Proteomes" id="UP001596507"/>
    </source>
</evidence>
<gene>
    <name evidence="13" type="ORF">ACFQRL_08465</name>
</gene>
<feature type="transmembrane region" description="Helical" evidence="12">
    <location>
        <begin position="12"/>
        <end position="32"/>
    </location>
</feature>
<dbReference type="InterPro" id="IPR003780">
    <property type="entry name" value="COX15/CtaA_fam"/>
</dbReference>
<keyword evidence="4" id="KW-0479">Metal-binding</keyword>
<dbReference type="RefSeq" id="WP_262873852.1">
    <property type="nucleotide sequence ID" value="NZ_BAABKW010000002.1"/>
</dbReference>
<evidence type="ECO:0000256" key="5">
    <source>
        <dbReference type="ARBA" id="ARBA00022989"/>
    </source>
</evidence>
<feature type="transmembrane region" description="Helical" evidence="12">
    <location>
        <begin position="69"/>
        <end position="87"/>
    </location>
</feature>
<keyword evidence="8" id="KW-0350">Heme biosynthesis</keyword>
<evidence type="ECO:0000256" key="7">
    <source>
        <dbReference type="ARBA" id="ARBA00023004"/>
    </source>
</evidence>
<evidence type="ECO:0000256" key="11">
    <source>
        <dbReference type="ARBA" id="ARBA00023444"/>
    </source>
</evidence>
<reference evidence="14" key="1">
    <citation type="journal article" date="2019" name="Int. J. Syst. Evol. Microbiol.">
        <title>The Global Catalogue of Microorganisms (GCM) 10K type strain sequencing project: providing services to taxonomists for standard genome sequencing and annotation.</title>
        <authorList>
            <consortium name="The Broad Institute Genomics Platform"/>
            <consortium name="The Broad Institute Genome Sequencing Center for Infectious Disease"/>
            <person name="Wu L."/>
            <person name="Ma J."/>
        </authorList>
    </citation>
    <scope>NUCLEOTIDE SEQUENCE [LARGE SCALE GENOMIC DNA]</scope>
    <source>
        <strain evidence="14">CGMCC 1.15772</strain>
    </source>
</reference>
<keyword evidence="10" id="KW-1015">Disulfide bond</keyword>
<dbReference type="EMBL" id="JBHTBE010000001">
    <property type="protein sequence ID" value="MFC7268986.1"/>
    <property type="molecule type" value="Genomic_DNA"/>
</dbReference>
<evidence type="ECO:0000256" key="8">
    <source>
        <dbReference type="ARBA" id="ARBA00023133"/>
    </source>
</evidence>
<feature type="transmembrane region" description="Helical" evidence="12">
    <location>
        <begin position="94"/>
        <end position="120"/>
    </location>
</feature>
<comment type="caution">
    <text evidence="13">The sequence shown here is derived from an EMBL/GenBank/DDBJ whole genome shotgun (WGS) entry which is preliminary data.</text>
</comment>
<evidence type="ECO:0000256" key="1">
    <source>
        <dbReference type="ARBA" id="ARBA00004141"/>
    </source>
</evidence>
<evidence type="ECO:0000256" key="6">
    <source>
        <dbReference type="ARBA" id="ARBA00023002"/>
    </source>
</evidence>
<keyword evidence="6" id="KW-0560">Oxidoreductase</keyword>
<feature type="transmembrane region" description="Helical" evidence="12">
    <location>
        <begin position="210"/>
        <end position="227"/>
    </location>
</feature>
<keyword evidence="3 12" id="KW-0812">Transmembrane</keyword>
<feature type="transmembrane region" description="Helical" evidence="12">
    <location>
        <begin position="126"/>
        <end position="148"/>
    </location>
</feature>
<dbReference type="InterPro" id="IPR050450">
    <property type="entry name" value="COX15/CtaA_HemeA_synthase"/>
</dbReference>